<feature type="domain" description="SnoaL-like" evidence="1">
    <location>
        <begin position="9"/>
        <end position="107"/>
    </location>
</feature>
<evidence type="ECO:0000259" key="1">
    <source>
        <dbReference type="Pfam" id="PF12680"/>
    </source>
</evidence>
<organism evidence="2 3">
    <name type="scientific">Nocardioides jiangsuensis</name>
    <dbReference type="NCBI Taxonomy" id="2866161"/>
    <lineage>
        <taxon>Bacteria</taxon>
        <taxon>Bacillati</taxon>
        <taxon>Actinomycetota</taxon>
        <taxon>Actinomycetes</taxon>
        <taxon>Propionibacteriales</taxon>
        <taxon>Nocardioidaceae</taxon>
        <taxon>Nocardioides</taxon>
    </lineage>
</organism>
<dbReference type="InterPro" id="IPR037401">
    <property type="entry name" value="SnoaL-like"/>
</dbReference>
<accession>A0ABS7RIK4</accession>
<dbReference type="EMBL" id="JAIEZQ010000002">
    <property type="protein sequence ID" value="MBY9074869.1"/>
    <property type="molecule type" value="Genomic_DNA"/>
</dbReference>
<dbReference type="Gene3D" id="3.10.450.50">
    <property type="match status" value="1"/>
</dbReference>
<name>A0ABS7RIK4_9ACTN</name>
<evidence type="ECO:0000313" key="3">
    <source>
        <dbReference type="Proteomes" id="UP000754710"/>
    </source>
</evidence>
<dbReference type="Proteomes" id="UP000754710">
    <property type="component" value="Unassembled WGS sequence"/>
</dbReference>
<dbReference type="InterPro" id="IPR032710">
    <property type="entry name" value="NTF2-like_dom_sf"/>
</dbReference>
<proteinExistence type="predicted"/>
<reference evidence="2 3" key="1">
    <citation type="submission" date="2021-08" db="EMBL/GenBank/DDBJ databases">
        <title>Nocardioides bacterium WL0053 sp. nov., isolated from the sediment.</title>
        <authorList>
            <person name="Wang L."/>
            <person name="Zhang D."/>
            <person name="Zhang A."/>
        </authorList>
    </citation>
    <scope>NUCLEOTIDE SEQUENCE [LARGE SCALE GENOMIC DNA]</scope>
    <source>
        <strain evidence="2 3">WL0053</strain>
    </source>
</reference>
<evidence type="ECO:0000313" key="2">
    <source>
        <dbReference type="EMBL" id="MBY9074869.1"/>
    </source>
</evidence>
<dbReference type="SUPFAM" id="SSF54427">
    <property type="entry name" value="NTF2-like"/>
    <property type="match status" value="1"/>
</dbReference>
<gene>
    <name evidence="2" type="ORF">K1X13_08570</name>
</gene>
<sequence>MSDPAAALQEWHDAVNAGDVDAAVACCTEDVAIAGPRGIGHGHDLVRGWLTRSGIRLEPQEPLVEADGRFVVREVARWTTAGAPQGAPLEPTETWCVFTVTDGKVASIARFESPADIPAPANG</sequence>
<comment type="caution">
    <text evidence="2">The sequence shown here is derived from an EMBL/GenBank/DDBJ whole genome shotgun (WGS) entry which is preliminary data.</text>
</comment>
<dbReference type="RefSeq" id="WP_221024685.1">
    <property type="nucleotide sequence ID" value="NZ_JAIEZQ010000002.1"/>
</dbReference>
<keyword evidence="3" id="KW-1185">Reference proteome</keyword>
<protein>
    <submittedName>
        <fullName evidence="2">Nuclear transport factor 2 family protein</fullName>
    </submittedName>
</protein>
<dbReference type="Pfam" id="PF12680">
    <property type="entry name" value="SnoaL_2"/>
    <property type="match status" value="1"/>
</dbReference>